<evidence type="ECO:0000259" key="4">
    <source>
        <dbReference type="PROSITE" id="PS50949"/>
    </source>
</evidence>
<dbReference type="InterPro" id="IPR011711">
    <property type="entry name" value="GntR_C"/>
</dbReference>
<dbReference type="STRING" id="399736.SAMN04489720_2217"/>
<evidence type="ECO:0000313" key="6">
    <source>
        <dbReference type="Proteomes" id="UP000198822"/>
    </source>
</evidence>
<sequence length="243" mass="25754">MDAGAHEPPSSLIDDALLGPVRAVNAFEETVGRLLQQIRLGIVEPGASLPPERELATRFAVSRDTVREAIRALTEAGYVHARRGRYGGTFVASQLPAPTALDGTVDVAELDDVFGVRDVLEPGAARLAAARALSAAERAALTTHARESAAASADDYRRLDSRLHLAIAELSGVPSLVTLVAENRMRVNALLDAIPQLTRNIEHSDEQHRAVVDAILAGDPAAAEEAMREHLAGSAVLLRGFLG</sequence>
<dbReference type="OrthoDB" id="9784718at2"/>
<dbReference type="CDD" id="cd07377">
    <property type="entry name" value="WHTH_GntR"/>
    <property type="match status" value="1"/>
</dbReference>
<accession>A0A1G8EW56</accession>
<proteinExistence type="predicted"/>
<dbReference type="PROSITE" id="PS50949">
    <property type="entry name" value="HTH_GNTR"/>
    <property type="match status" value="1"/>
</dbReference>
<dbReference type="PANTHER" id="PTHR43537">
    <property type="entry name" value="TRANSCRIPTIONAL REGULATOR, GNTR FAMILY"/>
    <property type="match status" value="1"/>
</dbReference>
<dbReference type="InterPro" id="IPR036390">
    <property type="entry name" value="WH_DNA-bd_sf"/>
</dbReference>
<name>A0A1G8EW56_9MICO</name>
<organism evidence="5 6">
    <name type="scientific">Agrococcus jejuensis</name>
    <dbReference type="NCBI Taxonomy" id="399736"/>
    <lineage>
        <taxon>Bacteria</taxon>
        <taxon>Bacillati</taxon>
        <taxon>Actinomycetota</taxon>
        <taxon>Actinomycetes</taxon>
        <taxon>Micrococcales</taxon>
        <taxon>Microbacteriaceae</taxon>
        <taxon>Agrococcus</taxon>
    </lineage>
</organism>
<dbReference type="Gene3D" id="1.20.120.530">
    <property type="entry name" value="GntR ligand-binding domain-like"/>
    <property type="match status" value="1"/>
</dbReference>
<dbReference type="PANTHER" id="PTHR43537:SF24">
    <property type="entry name" value="GLUCONATE OPERON TRANSCRIPTIONAL REPRESSOR"/>
    <property type="match status" value="1"/>
</dbReference>
<dbReference type="GO" id="GO:0003677">
    <property type="term" value="F:DNA binding"/>
    <property type="evidence" value="ECO:0007669"/>
    <property type="project" value="UniProtKB-KW"/>
</dbReference>
<reference evidence="6" key="1">
    <citation type="submission" date="2016-10" db="EMBL/GenBank/DDBJ databases">
        <authorList>
            <person name="Varghese N."/>
            <person name="Submissions S."/>
        </authorList>
    </citation>
    <scope>NUCLEOTIDE SEQUENCE [LARGE SCALE GENOMIC DNA]</scope>
    <source>
        <strain evidence="6">DSM 22002</strain>
    </source>
</reference>
<evidence type="ECO:0000256" key="2">
    <source>
        <dbReference type="ARBA" id="ARBA00023125"/>
    </source>
</evidence>
<dbReference type="EMBL" id="LT629695">
    <property type="protein sequence ID" value="SDH74156.1"/>
    <property type="molecule type" value="Genomic_DNA"/>
</dbReference>
<dbReference type="SUPFAM" id="SSF46785">
    <property type="entry name" value="Winged helix' DNA-binding domain"/>
    <property type="match status" value="1"/>
</dbReference>
<dbReference type="RefSeq" id="WP_092505006.1">
    <property type="nucleotide sequence ID" value="NZ_LT629695.1"/>
</dbReference>
<dbReference type="Pfam" id="PF07729">
    <property type="entry name" value="FCD"/>
    <property type="match status" value="1"/>
</dbReference>
<dbReference type="AlphaFoldDB" id="A0A1G8EW56"/>
<dbReference type="SMART" id="SM00895">
    <property type="entry name" value="FCD"/>
    <property type="match status" value="1"/>
</dbReference>
<dbReference type="InterPro" id="IPR036388">
    <property type="entry name" value="WH-like_DNA-bd_sf"/>
</dbReference>
<keyword evidence="1" id="KW-0805">Transcription regulation</keyword>
<evidence type="ECO:0000256" key="3">
    <source>
        <dbReference type="ARBA" id="ARBA00023163"/>
    </source>
</evidence>
<dbReference type="Proteomes" id="UP000198822">
    <property type="component" value="Chromosome I"/>
</dbReference>
<dbReference type="InterPro" id="IPR008920">
    <property type="entry name" value="TF_FadR/GntR_C"/>
</dbReference>
<gene>
    <name evidence="5" type="ORF">SAMN04489720_2217</name>
</gene>
<dbReference type="SUPFAM" id="SSF48008">
    <property type="entry name" value="GntR ligand-binding domain-like"/>
    <property type="match status" value="1"/>
</dbReference>
<keyword evidence="2 5" id="KW-0238">DNA-binding</keyword>
<keyword evidence="3" id="KW-0804">Transcription</keyword>
<protein>
    <submittedName>
        <fullName evidence="5">DNA-binding transcriptional regulator, FadR family</fullName>
    </submittedName>
</protein>
<dbReference type="Pfam" id="PF00392">
    <property type="entry name" value="GntR"/>
    <property type="match status" value="1"/>
</dbReference>
<evidence type="ECO:0000256" key="1">
    <source>
        <dbReference type="ARBA" id="ARBA00023015"/>
    </source>
</evidence>
<dbReference type="SMART" id="SM00345">
    <property type="entry name" value="HTH_GNTR"/>
    <property type="match status" value="1"/>
</dbReference>
<evidence type="ECO:0000313" key="5">
    <source>
        <dbReference type="EMBL" id="SDH74156.1"/>
    </source>
</evidence>
<feature type="domain" description="HTH gntR-type" evidence="4">
    <location>
        <begin position="24"/>
        <end position="94"/>
    </location>
</feature>
<keyword evidence="6" id="KW-1185">Reference proteome</keyword>
<dbReference type="InterPro" id="IPR000524">
    <property type="entry name" value="Tscrpt_reg_HTH_GntR"/>
</dbReference>
<dbReference type="PRINTS" id="PR00035">
    <property type="entry name" value="HTHGNTR"/>
</dbReference>
<dbReference type="Gene3D" id="1.10.10.10">
    <property type="entry name" value="Winged helix-like DNA-binding domain superfamily/Winged helix DNA-binding domain"/>
    <property type="match status" value="1"/>
</dbReference>
<dbReference type="GO" id="GO:0003700">
    <property type="term" value="F:DNA-binding transcription factor activity"/>
    <property type="evidence" value="ECO:0007669"/>
    <property type="project" value="InterPro"/>
</dbReference>